<dbReference type="OrthoDB" id="8251209at2759"/>
<dbReference type="VEuPathDB" id="VectorBase:BGLB025956"/>
<dbReference type="PANTHER" id="PTHR16057:SF1">
    <property type="entry name" value="PROTEIN LINES HOMOLOG 1"/>
    <property type="match status" value="1"/>
</dbReference>
<dbReference type="InterPro" id="IPR032794">
    <property type="entry name" value="LINES_N"/>
</dbReference>
<dbReference type="RefSeq" id="XP_013088726.2">
    <property type="nucleotide sequence ID" value="XM_013233272.2"/>
</dbReference>
<protein>
    <recommendedName>
        <fullName evidence="5">Protein Lines N-terminal domain-containing protein</fullName>
    </recommendedName>
</protein>
<sequence>MEHRYRSISRTDCYLTDFNDLPSNIHEILQSVCNFSLGENAVTVTPKLFYNYIMLILPVCHTHFAQSHHENYFQNVENEKNNFADHPNMMCLHNLKCTKCLLLCALSSIKGVFSMSSKPNNVDVVADIQNNSLPNELQFAHPTFKPLTAELGKNTAEQRLIGNDHGWYLKVAKLMIKNDDLTHLLIKYLSYDCLFTSYESKKVILTMIKGRFISVQQILLDINKQCTLGSCTAYINVLKELLSPKLFPQDIIAETFIHVQSSDFLLTFLASKFDAVKNTFCNNHEVIEYLSLLNKIIKVGVKQNVNCDNNSDYLCYVLQTSVLPYADVFFSLPLERKGHVTCSKYLKLLGELFGVVSNLQTSVPRSIVDLSNIVWPQLLNHFHAAFSSGLLSSTNFVSSEKCHNESSSKSSISVVTKLIIEVSFKSCAISLTETEKQVASISNMLHSLWLEIERLVTESKKAEAWLPNVFGDQDDKWIISLFCLLIIWTKFNKAKQAFSADCSSNSYVEMEQLMHTICPHKLFFQFVRFIKYDHLILADFLTSPETEFLNYLVLYLHTLIENWDNVYITSLATKNRDKADEIVTLSANKENDNLQSSNCTILSKEETKAEFPSNSSHAYSAQEKESPYLELMNNESFNENSKKSLVLYSDTDSDDDTCTADLNVQPQQIDQQVKLTGNKVVEKHGLDSIQDTEEKEIVKVIEMFIRLMLYIERLLSKNLFPYNARPLLKLLEKVEKNYESISNA</sequence>
<dbReference type="KEGG" id="bgt:106072822"/>
<gene>
    <name evidence="3" type="primary">106072822</name>
</gene>
<dbReference type="EnsemblMetazoa" id="BGLB025956-RA">
    <property type="protein sequence ID" value="BGLB025956-PA"/>
    <property type="gene ID" value="BGLB025956"/>
</dbReference>
<evidence type="ECO:0000313" key="4">
    <source>
        <dbReference type="Proteomes" id="UP000076420"/>
    </source>
</evidence>
<feature type="domain" description="Protein Lines N-terminal" evidence="1">
    <location>
        <begin position="396"/>
        <end position="565"/>
    </location>
</feature>
<evidence type="ECO:0000259" key="2">
    <source>
        <dbReference type="Pfam" id="PF14695"/>
    </source>
</evidence>
<feature type="domain" description="Protein Lines C-terminal" evidence="2">
    <location>
        <begin position="702"/>
        <end position="735"/>
    </location>
</feature>
<organism evidence="3 4">
    <name type="scientific">Biomphalaria glabrata</name>
    <name type="common">Bloodfluke planorb</name>
    <name type="synonym">Freshwater snail</name>
    <dbReference type="NCBI Taxonomy" id="6526"/>
    <lineage>
        <taxon>Eukaryota</taxon>
        <taxon>Metazoa</taxon>
        <taxon>Spiralia</taxon>
        <taxon>Lophotrochozoa</taxon>
        <taxon>Mollusca</taxon>
        <taxon>Gastropoda</taxon>
        <taxon>Heterobranchia</taxon>
        <taxon>Euthyneura</taxon>
        <taxon>Panpulmonata</taxon>
        <taxon>Hygrophila</taxon>
        <taxon>Lymnaeoidea</taxon>
        <taxon>Planorbidae</taxon>
        <taxon>Biomphalaria</taxon>
    </lineage>
</organism>
<dbReference type="PANTHER" id="PTHR16057">
    <property type="entry name" value="WINS1, 2 PROTEIN"/>
    <property type="match status" value="1"/>
</dbReference>
<evidence type="ECO:0000259" key="1">
    <source>
        <dbReference type="Pfam" id="PF14694"/>
    </source>
</evidence>
<dbReference type="Pfam" id="PF14694">
    <property type="entry name" value="LINES_N"/>
    <property type="match status" value="1"/>
</dbReference>
<evidence type="ECO:0008006" key="5">
    <source>
        <dbReference type="Google" id="ProtNLM"/>
    </source>
</evidence>
<reference evidence="3" key="1">
    <citation type="submission" date="2020-05" db="UniProtKB">
        <authorList>
            <consortium name="EnsemblMetazoa"/>
        </authorList>
    </citation>
    <scope>IDENTIFICATION</scope>
    <source>
        <strain evidence="3">BB02</strain>
    </source>
</reference>
<dbReference type="AlphaFoldDB" id="A0A2C9L1E2"/>
<dbReference type="InterPro" id="IPR024875">
    <property type="entry name" value="Protein_Lines"/>
</dbReference>
<dbReference type="InterPro" id="IPR029415">
    <property type="entry name" value="Lines_C"/>
</dbReference>
<dbReference type="Pfam" id="PF14695">
    <property type="entry name" value="LINES_C"/>
    <property type="match status" value="1"/>
</dbReference>
<proteinExistence type="predicted"/>
<dbReference type="Proteomes" id="UP000076420">
    <property type="component" value="Unassembled WGS sequence"/>
</dbReference>
<name>A0A2C9L1E2_BIOGL</name>
<accession>A0A2C9L1E2</accession>
<dbReference type="VEuPathDB" id="VectorBase:BGLAX_035351"/>
<evidence type="ECO:0000313" key="3">
    <source>
        <dbReference type="EnsemblMetazoa" id="BGLB025956-PA"/>
    </source>
</evidence>